<dbReference type="GO" id="GO:0006508">
    <property type="term" value="P:proteolysis"/>
    <property type="evidence" value="ECO:0007669"/>
    <property type="project" value="UniProtKB-KW"/>
</dbReference>
<dbReference type="Pfam" id="PF00877">
    <property type="entry name" value="NLPC_P60"/>
    <property type="match status" value="1"/>
</dbReference>
<dbReference type="InterPro" id="IPR000064">
    <property type="entry name" value="NLP_P60_dom"/>
</dbReference>
<dbReference type="Gene3D" id="6.20.110.10">
    <property type="match status" value="1"/>
</dbReference>
<dbReference type="InterPro" id="IPR010572">
    <property type="entry name" value="Tail_dom"/>
</dbReference>
<dbReference type="PROSITE" id="PS51935">
    <property type="entry name" value="NLPC_P60"/>
    <property type="match status" value="1"/>
</dbReference>
<gene>
    <name evidence="7" type="ORF">FD27_GL001070</name>
</gene>
<dbReference type="Proteomes" id="UP000051445">
    <property type="component" value="Unassembled WGS sequence"/>
</dbReference>
<dbReference type="InterPro" id="IPR044051">
    <property type="entry name" value="Prophage_tail_N"/>
</dbReference>
<evidence type="ECO:0000256" key="3">
    <source>
        <dbReference type="ARBA" id="ARBA00022801"/>
    </source>
</evidence>
<dbReference type="Gene3D" id="3.55.50.40">
    <property type="match status" value="1"/>
</dbReference>
<keyword evidence="3" id="KW-0378">Hydrolase</keyword>
<dbReference type="RefSeq" id="WP_057751259.1">
    <property type="nucleotide sequence ID" value="NZ_AZER01000016.1"/>
</dbReference>
<dbReference type="PANTHER" id="PTHR47053">
    <property type="entry name" value="MUREIN DD-ENDOPEPTIDASE MEPH-RELATED"/>
    <property type="match status" value="1"/>
</dbReference>
<comment type="caution">
    <text evidence="7">The sequence shown here is derived from an EMBL/GenBank/DDBJ whole genome shotgun (WGS) entry which is preliminary data.</text>
</comment>
<feature type="compositionally biased region" description="Polar residues" evidence="5">
    <location>
        <begin position="684"/>
        <end position="694"/>
    </location>
</feature>
<feature type="region of interest" description="Disordered" evidence="5">
    <location>
        <begin position="682"/>
        <end position="702"/>
    </location>
</feature>
<keyword evidence="2" id="KW-0645">Protease</keyword>
<accession>A0A0R1P9G5</accession>
<evidence type="ECO:0000313" key="7">
    <source>
        <dbReference type="EMBL" id="KRL27316.1"/>
    </source>
</evidence>
<keyword evidence="8" id="KW-1185">Reference proteome</keyword>
<evidence type="ECO:0000256" key="5">
    <source>
        <dbReference type="SAM" id="MobiDB-lite"/>
    </source>
</evidence>
<reference evidence="7 8" key="1">
    <citation type="journal article" date="2015" name="Genome Announc.">
        <title>Expanding the biotechnology potential of lactobacilli through comparative genomics of 213 strains and associated genera.</title>
        <authorList>
            <person name="Sun Z."/>
            <person name="Harris H.M."/>
            <person name="McCann A."/>
            <person name="Guo C."/>
            <person name="Argimon S."/>
            <person name="Zhang W."/>
            <person name="Yang X."/>
            <person name="Jeffery I.B."/>
            <person name="Cooney J.C."/>
            <person name="Kagawa T.F."/>
            <person name="Liu W."/>
            <person name="Song Y."/>
            <person name="Salvetti E."/>
            <person name="Wrobel A."/>
            <person name="Rasinkangas P."/>
            <person name="Parkhill J."/>
            <person name="Rea M.C."/>
            <person name="O'Sullivan O."/>
            <person name="Ritari J."/>
            <person name="Douillard F.P."/>
            <person name="Paul Ross R."/>
            <person name="Yang R."/>
            <person name="Briner A.E."/>
            <person name="Felis G.E."/>
            <person name="de Vos W.M."/>
            <person name="Barrangou R."/>
            <person name="Klaenhammer T.R."/>
            <person name="Caufield P.W."/>
            <person name="Cui Y."/>
            <person name="Zhang H."/>
            <person name="O'Toole P.W."/>
        </authorList>
    </citation>
    <scope>NUCLEOTIDE SEQUENCE [LARGE SCALE GENOMIC DNA]</scope>
    <source>
        <strain evidence="7 8">DSM 13145</strain>
    </source>
</reference>
<dbReference type="InterPro" id="IPR051202">
    <property type="entry name" value="Peptidase_C40"/>
</dbReference>
<dbReference type="OrthoDB" id="1654978at2"/>
<evidence type="ECO:0000256" key="2">
    <source>
        <dbReference type="ARBA" id="ARBA00022670"/>
    </source>
</evidence>
<dbReference type="Pfam" id="PF18994">
    <property type="entry name" value="Prophage_tailD1"/>
    <property type="match status" value="1"/>
</dbReference>
<protein>
    <submittedName>
        <fullName evidence="7">NLP P60 protein</fullName>
    </submittedName>
</protein>
<dbReference type="PANTHER" id="PTHR47053:SF1">
    <property type="entry name" value="MUREIN DD-ENDOPEPTIDASE MEPH-RELATED"/>
    <property type="match status" value="1"/>
</dbReference>
<dbReference type="EMBL" id="AZER01000016">
    <property type="protein sequence ID" value="KRL27316.1"/>
    <property type="molecule type" value="Genomic_DNA"/>
</dbReference>
<name>A0A0R1P9G5_9LACO</name>
<evidence type="ECO:0000256" key="4">
    <source>
        <dbReference type="ARBA" id="ARBA00022807"/>
    </source>
</evidence>
<dbReference type="STRING" id="1423746.FD27_GL001070"/>
<dbReference type="GO" id="GO:0008234">
    <property type="term" value="F:cysteine-type peptidase activity"/>
    <property type="evidence" value="ECO:0007669"/>
    <property type="project" value="UniProtKB-KW"/>
</dbReference>
<dbReference type="SUPFAM" id="SSF54001">
    <property type="entry name" value="Cysteine proteinases"/>
    <property type="match status" value="1"/>
</dbReference>
<dbReference type="Pfam" id="PF06605">
    <property type="entry name" value="Prophage_tail"/>
    <property type="match status" value="1"/>
</dbReference>
<organism evidence="7 8">
    <name type="scientific">Limosilactobacillus frumenti DSM 13145</name>
    <dbReference type="NCBI Taxonomy" id="1423746"/>
    <lineage>
        <taxon>Bacteria</taxon>
        <taxon>Bacillati</taxon>
        <taxon>Bacillota</taxon>
        <taxon>Bacilli</taxon>
        <taxon>Lactobacillales</taxon>
        <taxon>Lactobacillaceae</taxon>
        <taxon>Limosilactobacillus</taxon>
    </lineage>
</organism>
<feature type="domain" description="NlpC/P60" evidence="6">
    <location>
        <begin position="396"/>
        <end position="517"/>
    </location>
</feature>
<comment type="similarity">
    <text evidence="1">Belongs to the peptidase C40 family.</text>
</comment>
<dbReference type="InterPro" id="IPR038765">
    <property type="entry name" value="Papain-like_cys_pep_sf"/>
</dbReference>
<sequence length="715" mass="78484">MSRDVLITDNLNNKGGSNEERLDYNDMYNSFKVNMQLNSAYEISFTATYTEQYKDAYNMLKMGRGVWYDDKEYYIEQLENGLDENGLATMQVTAHAILIDLMKNIRIDPKQPTEDNPEVSGDSSSSDSSGDDSSGGSDTPQIGTVVKKTDEQQTHTLQELLDQFFKNNDQGITYELHGNFPKLALDCSGSLYEWLGSNLASFGAYYIPDNYVLKIYDLDSLKSPTDVQMRYLNNVTSVDIQSDGNDFYNDFDVYGGKMEKDITTGGSGNGVNEPVNGDWTPVIQNAASLVGEHLSQSDISLVLAQINLESRGQENAHGGDDGLSDGIAMGLLQFKQGTFNYYCRPPYTNIWHGLDQIIALFNVPGWRNQITGHSGWSPHGAPVSKSPIQAQSTTSTAGANNIVSFCRSFVGKVPYVWGGSTTSGWDCSGFVCYVLNHFGIQTPRTNTVGLESKGTIVGPPYQTGDLLFWGPRGGSYHVSIAMDATYRVGADNYTDGTVYRTIASWPPSFAVRVPGFGGGSATNADGDGSTSTTTETYYALHYHYHDQDSVDKFGLHRGPQVLADSVYDMDTLKQYVKNTVTTDPPTTIENNEIGINDLHLGNTCKVIAPEVNISQMMTLMGISYNPFQPNSDVTLTWNNTGLALKNAIYALYHDIHETNNKIAPNNSYGAIGAKLEDHFKNVESQKQTELSKGQANRPPLLNPSQVASVDAFVNS</sequence>
<feature type="region of interest" description="Disordered" evidence="5">
    <location>
        <begin position="108"/>
        <end position="143"/>
    </location>
</feature>
<dbReference type="PATRIC" id="fig|1423746.3.peg.1085"/>
<keyword evidence="4" id="KW-0788">Thiol protease</keyword>
<evidence type="ECO:0000313" key="8">
    <source>
        <dbReference type="Proteomes" id="UP000051445"/>
    </source>
</evidence>
<feature type="compositionally biased region" description="Low complexity" evidence="5">
    <location>
        <begin position="120"/>
        <end position="138"/>
    </location>
</feature>
<evidence type="ECO:0000256" key="1">
    <source>
        <dbReference type="ARBA" id="ARBA00007074"/>
    </source>
</evidence>
<dbReference type="Gene3D" id="3.90.1720.10">
    <property type="entry name" value="endopeptidase domain like (from Nostoc punctiforme)"/>
    <property type="match status" value="1"/>
</dbReference>
<proteinExistence type="inferred from homology"/>
<dbReference type="AlphaFoldDB" id="A0A0R1P9G5"/>
<evidence type="ECO:0000259" key="6">
    <source>
        <dbReference type="PROSITE" id="PS51935"/>
    </source>
</evidence>